<feature type="coiled-coil region" evidence="1">
    <location>
        <begin position="937"/>
        <end position="971"/>
    </location>
</feature>
<dbReference type="EMBL" id="HE575324">
    <property type="protein sequence ID" value="CCC94646.1"/>
    <property type="molecule type" value="Genomic_DNA"/>
</dbReference>
<proteinExistence type="predicted"/>
<sequence length="1012" mass="112819">MSPFPLVLVAPKHTYTQAYTACHCGLYKLPAMFSGSKRSREDDVEGEGERDECVPAAFHQMSAELEEIVKSVGSVNGAVLQSVIRRAQQLEQALAASNGSAIRQWKQISQCQQSRMSSALAHICTVQEVHQKELTINVMKEQFESGTSVAVEQLTNSFEAANKATVALFSSQLEGEKELNERLVVLVRDFLQKSLANLNIYSRRAINAELSLLKKELSVARLQSSLNFYQNAHLRHDEEILALINVVRVLAAKGREADRANSQLRQARTHVRLLEKELDLAGIIHAIIPPDFVPQQPLTEPPSDALRRTAPEYFAFRLLQHRDVTLSELVDSWQLQEARIAEAESKCEELQEQVNAARREVMTVHKYFVEEKRRREVVEHRLADLVRERIHPSGSDLPSRQLTQVRINYTKTLDDLAQTTTSLNFAREELAAQKERCAELEDVVRQLKEDSDTDGIVRTVVDLRRYYEEEVARLRNDAVNSATQTSIALAHAEMQQQASTKIKDALKSAEQAFADVSAVLSRAESKKFEGKGDTGVVRAGQLAKEVGSAVTQSEALMQKALKSFDKFMSDTAAQRQKDLRLFEQQAAQLLQKFEALQPPTYAVTDASDNSEAAVETVRETHQRNEIHSLLRHTLAQALHFVSEKLKTGHAAETNLLDAAIGDGENVNMLLEKVHELTTQRDGALERLARCEQLIDQHGLTAINRVIMHDAPVESSLDVVEATEQISSLREQLASADAVHKAALNEAAVLRREKENISREAEQTALELKLLKSHNEGLLLSLKECSTREVALLQQVHRQQQQLQRLTTFEGSTSPSCDADLLAGDAKGQLGEKLEELCDGFVSLKQQLTQLTDLMSSNSEDEGTIESRLLRSGVQKVADLLRNALHGADMFRHSLHGEAKAPDAAEESGKTISEQLNVVDGETSCGDAMSTTQPEEAAETHSAMLRESDEELERLRAELAAAASREEALVRSQEELRKQNIAIEEKVSRLLQINKQLVERMKEVQTSAYTKPT</sequence>
<evidence type="ECO:0000313" key="2">
    <source>
        <dbReference type="EMBL" id="CCC94646.1"/>
    </source>
</evidence>
<evidence type="ECO:0000256" key="1">
    <source>
        <dbReference type="SAM" id="Coils"/>
    </source>
</evidence>
<protein>
    <recommendedName>
        <fullName evidence="3">Nucleoporin</fullName>
    </recommendedName>
</protein>
<dbReference type="AlphaFoldDB" id="G0UZ27"/>
<evidence type="ECO:0008006" key="3">
    <source>
        <dbReference type="Google" id="ProtNLM"/>
    </source>
</evidence>
<organism evidence="2">
    <name type="scientific">Trypanosoma congolense (strain IL3000)</name>
    <dbReference type="NCBI Taxonomy" id="1068625"/>
    <lineage>
        <taxon>Eukaryota</taxon>
        <taxon>Discoba</taxon>
        <taxon>Euglenozoa</taxon>
        <taxon>Kinetoplastea</taxon>
        <taxon>Metakinetoplastina</taxon>
        <taxon>Trypanosomatida</taxon>
        <taxon>Trypanosomatidae</taxon>
        <taxon>Trypanosoma</taxon>
        <taxon>Nannomonas</taxon>
    </lineage>
</organism>
<feature type="coiled-coil region" evidence="1">
    <location>
        <begin position="333"/>
        <end position="360"/>
    </location>
</feature>
<keyword evidence="1" id="KW-0175">Coiled coil</keyword>
<reference evidence="2" key="1">
    <citation type="journal article" date="2012" name="Proc. Natl. Acad. Sci. U.S.A.">
        <title>Antigenic diversity is generated by distinct evolutionary mechanisms in African trypanosome species.</title>
        <authorList>
            <person name="Jackson A.P."/>
            <person name="Berry A."/>
            <person name="Aslett M."/>
            <person name="Allison H.C."/>
            <person name="Burton P."/>
            <person name="Vavrova-Anderson J."/>
            <person name="Brown R."/>
            <person name="Browne H."/>
            <person name="Corton N."/>
            <person name="Hauser H."/>
            <person name="Gamble J."/>
            <person name="Gilderthorp R."/>
            <person name="Marcello L."/>
            <person name="McQuillan J."/>
            <person name="Otto T.D."/>
            <person name="Quail M.A."/>
            <person name="Sanders M.J."/>
            <person name="van Tonder A."/>
            <person name="Ginger M.L."/>
            <person name="Field M.C."/>
            <person name="Barry J.D."/>
            <person name="Hertz-Fowler C."/>
            <person name="Berriman M."/>
        </authorList>
    </citation>
    <scope>NUCLEOTIDE SEQUENCE</scope>
    <source>
        <strain evidence="2">IL3000</strain>
    </source>
</reference>
<name>G0UZ27_TRYCI</name>
<feature type="coiled-coil region" evidence="1">
    <location>
        <begin position="416"/>
        <end position="450"/>
    </location>
</feature>
<accession>G0UZ27</accession>
<feature type="coiled-coil region" evidence="1">
    <location>
        <begin position="718"/>
        <end position="766"/>
    </location>
</feature>
<dbReference type="VEuPathDB" id="TriTrypDB:TcIL3000.11.260"/>
<gene>
    <name evidence="2" type="ORF">TCIL3000_11_260</name>
</gene>